<keyword evidence="1" id="KW-0238">DNA-binding</keyword>
<dbReference type="PROSITE" id="PS50943">
    <property type="entry name" value="HTH_CROC1"/>
    <property type="match status" value="1"/>
</dbReference>
<dbReference type="PANTHER" id="PTHR46797:SF1">
    <property type="entry name" value="METHYLPHOSPHONATE SYNTHASE"/>
    <property type="match status" value="1"/>
</dbReference>
<evidence type="ECO:0000313" key="3">
    <source>
        <dbReference type="EMBL" id="TCO90313.1"/>
    </source>
</evidence>
<evidence type="ECO:0000313" key="4">
    <source>
        <dbReference type="Proteomes" id="UP000295600"/>
    </source>
</evidence>
<feature type="domain" description="HTH cro/C1-type" evidence="2">
    <location>
        <begin position="38"/>
        <end position="92"/>
    </location>
</feature>
<dbReference type="InterPro" id="IPR010982">
    <property type="entry name" value="Lambda_DNA-bd_dom_sf"/>
</dbReference>
<organism evidence="3 4">
    <name type="scientific">Prevotella heparinolytica</name>
    <dbReference type="NCBI Taxonomy" id="28113"/>
    <lineage>
        <taxon>Bacteria</taxon>
        <taxon>Pseudomonadati</taxon>
        <taxon>Bacteroidota</taxon>
        <taxon>Bacteroidia</taxon>
        <taxon>Bacteroidales</taxon>
        <taxon>Bacteroidaceae</taxon>
        <taxon>Bacteroides</taxon>
    </lineage>
</organism>
<proteinExistence type="predicted"/>
<dbReference type="Gene3D" id="1.10.260.40">
    <property type="entry name" value="lambda repressor-like DNA-binding domains"/>
    <property type="match status" value="1"/>
</dbReference>
<name>A0A4R2LKK7_9BACE</name>
<dbReference type="PANTHER" id="PTHR46797">
    <property type="entry name" value="HTH-TYPE TRANSCRIPTIONAL REGULATOR"/>
    <property type="match status" value="1"/>
</dbReference>
<dbReference type="EMBL" id="SLXB01000017">
    <property type="protein sequence ID" value="TCO90313.1"/>
    <property type="molecule type" value="Genomic_DNA"/>
</dbReference>
<dbReference type="Pfam" id="PF01381">
    <property type="entry name" value="HTH_3"/>
    <property type="match status" value="1"/>
</dbReference>
<reference evidence="3 4" key="1">
    <citation type="submission" date="2019-03" db="EMBL/GenBank/DDBJ databases">
        <title>Genomic Encyclopedia of Type Strains, Phase IV (KMG-IV): sequencing the most valuable type-strain genomes for metagenomic binning, comparative biology and taxonomic classification.</title>
        <authorList>
            <person name="Goeker M."/>
        </authorList>
    </citation>
    <scope>NUCLEOTIDE SEQUENCE [LARGE SCALE GENOMIC DNA]</scope>
    <source>
        <strain evidence="3 4">DSM 23917</strain>
    </source>
</reference>
<sequence length="95" mass="10805">MVCIYEATTAHRFLFLFHLGKCAEFDEEAYAFYTGQILLDARKNARLTQEELAKRIGTDKSYISRIEKGITVPSVATFYRIVNALGLNVELKPTL</sequence>
<dbReference type="SUPFAM" id="SSF47413">
    <property type="entry name" value="lambda repressor-like DNA-binding domains"/>
    <property type="match status" value="1"/>
</dbReference>
<dbReference type="SMART" id="SM00530">
    <property type="entry name" value="HTH_XRE"/>
    <property type="match status" value="1"/>
</dbReference>
<gene>
    <name evidence="3" type="ORF">EV202_11741</name>
</gene>
<dbReference type="Proteomes" id="UP000295600">
    <property type="component" value="Unassembled WGS sequence"/>
</dbReference>
<dbReference type="GO" id="GO:0003677">
    <property type="term" value="F:DNA binding"/>
    <property type="evidence" value="ECO:0007669"/>
    <property type="project" value="UniProtKB-KW"/>
</dbReference>
<protein>
    <submittedName>
        <fullName evidence="3">Helix-turn-helix protein</fullName>
    </submittedName>
</protein>
<dbReference type="InterPro" id="IPR001387">
    <property type="entry name" value="Cro/C1-type_HTH"/>
</dbReference>
<accession>A0A4R2LKK7</accession>
<comment type="caution">
    <text evidence="3">The sequence shown here is derived from an EMBL/GenBank/DDBJ whole genome shotgun (WGS) entry which is preliminary data.</text>
</comment>
<dbReference type="InterPro" id="IPR050807">
    <property type="entry name" value="TransReg_Diox_bact_type"/>
</dbReference>
<evidence type="ECO:0000256" key="1">
    <source>
        <dbReference type="ARBA" id="ARBA00023125"/>
    </source>
</evidence>
<dbReference type="GO" id="GO:0005829">
    <property type="term" value="C:cytosol"/>
    <property type="evidence" value="ECO:0007669"/>
    <property type="project" value="TreeGrafter"/>
</dbReference>
<dbReference type="AlphaFoldDB" id="A0A4R2LKK7"/>
<dbReference type="GO" id="GO:0003700">
    <property type="term" value="F:DNA-binding transcription factor activity"/>
    <property type="evidence" value="ECO:0007669"/>
    <property type="project" value="TreeGrafter"/>
</dbReference>
<evidence type="ECO:0000259" key="2">
    <source>
        <dbReference type="PROSITE" id="PS50943"/>
    </source>
</evidence>
<dbReference type="CDD" id="cd00093">
    <property type="entry name" value="HTH_XRE"/>
    <property type="match status" value="1"/>
</dbReference>